<dbReference type="AlphaFoldDB" id="A0A8R1XXY6"/>
<proteinExistence type="predicted"/>
<dbReference type="EMBL" id="CMVM020000191">
    <property type="status" value="NOT_ANNOTATED_CDS"/>
    <property type="molecule type" value="Genomic_DNA"/>
</dbReference>
<organism evidence="1 2">
    <name type="scientific">Onchocerca volvulus</name>
    <dbReference type="NCBI Taxonomy" id="6282"/>
    <lineage>
        <taxon>Eukaryota</taxon>
        <taxon>Metazoa</taxon>
        <taxon>Ecdysozoa</taxon>
        <taxon>Nematoda</taxon>
        <taxon>Chromadorea</taxon>
        <taxon>Rhabditida</taxon>
        <taxon>Spirurina</taxon>
        <taxon>Spiruromorpha</taxon>
        <taxon>Filarioidea</taxon>
        <taxon>Onchocercidae</taxon>
        <taxon>Onchocerca</taxon>
    </lineage>
</organism>
<keyword evidence="2" id="KW-1185">Reference proteome</keyword>
<evidence type="ECO:0000313" key="2">
    <source>
        <dbReference type="Proteomes" id="UP000024404"/>
    </source>
</evidence>
<reference evidence="1" key="2">
    <citation type="submission" date="2022-06" db="UniProtKB">
        <authorList>
            <consortium name="EnsemblMetazoa"/>
        </authorList>
    </citation>
    <scope>IDENTIFICATION</scope>
</reference>
<sequence>MAQRLIMSVTSLLNTLSITQQSSTGFLKFVQYKEGYVKRFSGASGRKPAEPTEEAIYGTRQDISSLPEVRQIITGNERMMLRKKVNILKSNPNTHSAQQHPHKTSISYAIGQHSCVNCATKSTKSSKESTTQTL</sequence>
<dbReference type="Proteomes" id="UP000024404">
    <property type="component" value="Unassembled WGS sequence"/>
</dbReference>
<reference evidence="2" key="1">
    <citation type="submission" date="2013-10" db="EMBL/GenBank/DDBJ databases">
        <title>Genome sequencing of Onchocerca volvulus.</title>
        <authorList>
            <person name="Cotton J."/>
            <person name="Tsai J."/>
            <person name="Stanley E."/>
            <person name="Tracey A."/>
            <person name="Holroyd N."/>
            <person name="Lustigman S."/>
            <person name="Berriman M."/>
        </authorList>
    </citation>
    <scope>NUCLEOTIDE SEQUENCE</scope>
</reference>
<name>A0A8R1XXY6_ONCVO</name>
<protein>
    <submittedName>
        <fullName evidence="1">Uncharacterized protein</fullName>
    </submittedName>
</protein>
<dbReference type="EnsemblMetazoa" id="OVOC7260.1">
    <property type="protein sequence ID" value="OVOC7260.1"/>
    <property type="gene ID" value="WBGene00244069"/>
</dbReference>
<accession>A0A8R1XXY6</accession>
<evidence type="ECO:0000313" key="1">
    <source>
        <dbReference type="EnsemblMetazoa" id="OVOC7260.1"/>
    </source>
</evidence>